<keyword evidence="3 12" id="KW-0028">Amino-acid biosynthesis</keyword>
<accession>A0A1C0YN63</accession>
<dbReference type="InterPro" id="IPR020630">
    <property type="entry name" value="THF_DH/CycHdrlase_cat_dom"/>
</dbReference>
<comment type="similarity">
    <text evidence="12">Belongs to the tetrahydrofolate dehydrogenase/cyclohydrolase family.</text>
</comment>
<dbReference type="GO" id="GO:0004477">
    <property type="term" value="F:methenyltetrahydrofolate cyclohydrolase activity"/>
    <property type="evidence" value="ECO:0007669"/>
    <property type="project" value="UniProtKB-UniRule"/>
</dbReference>
<proteinExistence type="inferred from homology"/>
<keyword evidence="10 12" id="KW-0511">Multifunctional enzyme</keyword>
<keyword evidence="7 12" id="KW-0560">Oxidoreductase</keyword>
<reference evidence="15 16" key="1">
    <citation type="submission" date="2016-07" db="EMBL/GenBank/DDBJ databases">
        <title>Caryophanon tenue genome sequencing.</title>
        <authorList>
            <person name="Verma A."/>
            <person name="Pal Y."/>
            <person name="Krishnamurthi S."/>
        </authorList>
    </citation>
    <scope>NUCLEOTIDE SEQUENCE [LARGE SCALE GENOMIC DNA]</scope>
    <source>
        <strain evidence="15 16">DSM 14152</strain>
    </source>
</reference>
<dbReference type="AlphaFoldDB" id="A0A1C0YN63"/>
<dbReference type="Gene3D" id="3.40.50.10860">
    <property type="entry name" value="Leucine Dehydrogenase, chain A, domain 1"/>
    <property type="match status" value="1"/>
</dbReference>
<evidence type="ECO:0000256" key="9">
    <source>
        <dbReference type="ARBA" id="ARBA00023167"/>
    </source>
</evidence>
<comment type="function">
    <text evidence="12">Catalyzes the oxidation of 5,10-methylenetetrahydrofolate to 5,10-methenyltetrahydrofolate and then the hydrolysis of 5,10-methenyltetrahydrofolate to 10-formyltetrahydrofolate.</text>
</comment>
<feature type="binding site" evidence="12">
    <location>
        <begin position="165"/>
        <end position="167"/>
    </location>
    <ligand>
        <name>NADP(+)</name>
        <dbReference type="ChEBI" id="CHEBI:58349"/>
    </ligand>
</feature>
<evidence type="ECO:0000259" key="13">
    <source>
        <dbReference type="Pfam" id="PF00763"/>
    </source>
</evidence>
<dbReference type="SUPFAM" id="SSF51735">
    <property type="entry name" value="NAD(P)-binding Rossmann-fold domains"/>
    <property type="match status" value="1"/>
</dbReference>
<dbReference type="STRING" id="33978.A6M13_01890"/>
<evidence type="ECO:0000256" key="12">
    <source>
        <dbReference type="HAMAP-Rule" id="MF_01576"/>
    </source>
</evidence>
<evidence type="ECO:0000256" key="7">
    <source>
        <dbReference type="ARBA" id="ARBA00023002"/>
    </source>
</evidence>
<keyword evidence="6 12" id="KW-0521">NADP</keyword>
<dbReference type="FunFam" id="3.40.50.720:FF:000094">
    <property type="entry name" value="Bifunctional protein FolD"/>
    <property type="match status" value="1"/>
</dbReference>
<sequence length="284" mass="30268">MSSAIINGKEIGQQIREAVAQRVEALTAKGLTPGLAVVLVGDNPASKTYVANKQKSCEAIGVFSELIKLDEATTQEALLAEIATLNERDDIHGILVQLPLPKHIDEDAVIAAIDPSKDVDGFSPISVGRMMLGQETFLPCTPFGVMKLLEHSGIEVAGKHAVIVGRSHIVGKPMGQLLLQKDATVTYTHSKTKDLPCYTKQADIIIAAVGRPNFITAEHVKEGAVVIDVGINRDEHNKLVGDVDFASVDGIASHITPVPGGVGPMTITMLLYNTVQSAEQKLNQ</sequence>
<dbReference type="OrthoDB" id="9803580at2"/>
<evidence type="ECO:0000259" key="14">
    <source>
        <dbReference type="Pfam" id="PF02882"/>
    </source>
</evidence>
<feature type="domain" description="Tetrahydrofolate dehydrogenase/cyclohydrolase NAD(P)-binding" evidence="14">
    <location>
        <begin position="139"/>
        <end position="281"/>
    </location>
</feature>
<dbReference type="SUPFAM" id="SSF53223">
    <property type="entry name" value="Aminoacid dehydrogenase-like, N-terminal domain"/>
    <property type="match status" value="1"/>
</dbReference>
<keyword evidence="8 12" id="KW-0368">Histidine biosynthesis</keyword>
<dbReference type="NCBIfam" id="NF010783">
    <property type="entry name" value="PRK14186.1"/>
    <property type="match status" value="1"/>
</dbReference>
<evidence type="ECO:0000256" key="11">
    <source>
        <dbReference type="ARBA" id="ARBA00036357"/>
    </source>
</evidence>
<keyword evidence="16" id="KW-1185">Reference proteome</keyword>
<dbReference type="GO" id="GO:0004488">
    <property type="term" value="F:methylenetetrahydrofolate dehydrogenase (NADP+) activity"/>
    <property type="evidence" value="ECO:0007669"/>
    <property type="project" value="UniProtKB-UniRule"/>
</dbReference>
<dbReference type="FunFam" id="3.40.50.10860:FF:000001">
    <property type="entry name" value="Bifunctional protein FolD"/>
    <property type="match status" value="1"/>
</dbReference>
<comment type="caution">
    <text evidence="15">The sequence shown here is derived from an EMBL/GenBank/DDBJ whole genome shotgun (WGS) entry which is preliminary data.</text>
</comment>
<dbReference type="Pfam" id="PF00763">
    <property type="entry name" value="THF_DHG_CYH"/>
    <property type="match status" value="1"/>
</dbReference>
<dbReference type="GO" id="GO:0000105">
    <property type="term" value="P:L-histidine biosynthetic process"/>
    <property type="evidence" value="ECO:0007669"/>
    <property type="project" value="UniProtKB-KW"/>
</dbReference>
<dbReference type="PANTHER" id="PTHR48099">
    <property type="entry name" value="C-1-TETRAHYDROFOLATE SYNTHASE, CYTOPLASMIC-RELATED"/>
    <property type="match status" value="1"/>
</dbReference>
<keyword evidence="2 12" id="KW-0554">One-carbon metabolism</keyword>
<dbReference type="GO" id="GO:0035999">
    <property type="term" value="P:tetrahydrofolate interconversion"/>
    <property type="evidence" value="ECO:0007669"/>
    <property type="project" value="UniProtKB-UniRule"/>
</dbReference>
<feature type="domain" description="Tetrahydrofolate dehydrogenase/cyclohydrolase catalytic" evidence="13">
    <location>
        <begin position="6"/>
        <end position="120"/>
    </location>
</feature>
<dbReference type="InterPro" id="IPR036291">
    <property type="entry name" value="NAD(P)-bd_dom_sf"/>
</dbReference>
<dbReference type="HAMAP" id="MF_01576">
    <property type="entry name" value="THF_DHG_CYH"/>
    <property type="match status" value="1"/>
</dbReference>
<feature type="binding site" evidence="12">
    <location>
        <position position="231"/>
    </location>
    <ligand>
        <name>NADP(+)</name>
        <dbReference type="ChEBI" id="CHEBI:58349"/>
    </ligand>
</feature>
<protein>
    <recommendedName>
        <fullName evidence="12">Bifunctional protein FolD</fullName>
    </recommendedName>
    <domain>
        <recommendedName>
            <fullName evidence="12">Methylenetetrahydrofolate dehydrogenase</fullName>
            <ecNumber evidence="12">1.5.1.5</ecNumber>
        </recommendedName>
    </domain>
    <domain>
        <recommendedName>
            <fullName evidence="12">Methenyltetrahydrofolate cyclohydrolase</fullName>
            <ecNumber evidence="12">3.5.4.9</ecNumber>
        </recommendedName>
    </domain>
</protein>
<dbReference type="CDD" id="cd01080">
    <property type="entry name" value="NAD_bind_m-THF_DH_Cyclohyd"/>
    <property type="match status" value="1"/>
</dbReference>
<dbReference type="InterPro" id="IPR046346">
    <property type="entry name" value="Aminoacid_DH-like_N_sf"/>
</dbReference>
<evidence type="ECO:0000256" key="4">
    <source>
        <dbReference type="ARBA" id="ARBA00022755"/>
    </source>
</evidence>
<evidence type="ECO:0000256" key="10">
    <source>
        <dbReference type="ARBA" id="ARBA00023268"/>
    </source>
</evidence>
<comment type="catalytic activity">
    <reaction evidence="11 12">
        <text>(6R)-5,10-methenyltetrahydrofolate + H2O = (6R)-10-formyltetrahydrofolate + H(+)</text>
        <dbReference type="Rhea" id="RHEA:23700"/>
        <dbReference type="ChEBI" id="CHEBI:15377"/>
        <dbReference type="ChEBI" id="CHEBI:15378"/>
        <dbReference type="ChEBI" id="CHEBI:57455"/>
        <dbReference type="ChEBI" id="CHEBI:195366"/>
        <dbReference type="EC" id="3.5.4.9"/>
    </reaction>
</comment>
<dbReference type="InterPro" id="IPR020867">
    <property type="entry name" value="THF_DH/CycHdrlase_CS"/>
</dbReference>
<comment type="catalytic activity">
    <reaction evidence="12">
        <text>(6R)-5,10-methylene-5,6,7,8-tetrahydrofolate + NADP(+) = (6R)-5,10-methenyltetrahydrofolate + NADPH</text>
        <dbReference type="Rhea" id="RHEA:22812"/>
        <dbReference type="ChEBI" id="CHEBI:15636"/>
        <dbReference type="ChEBI" id="CHEBI:57455"/>
        <dbReference type="ChEBI" id="CHEBI:57783"/>
        <dbReference type="ChEBI" id="CHEBI:58349"/>
        <dbReference type="EC" id="1.5.1.5"/>
    </reaction>
</comment>
<evidence type="ECO:0000256" key="1">
    <source>
        <dbReference type="ARBA" id="ARBA00004777"/>
    </source>
</evidence>
<dbReference type="Pfam" id="PF02882">
    <property type="entry name" value="THF_DHG_CYH_C"/>
    <property type="match status" value="1"/>
</dbReference>
<dbReference type="PROSITE" id="PS00767">
    <property type="entry name" value="THF_DHG_CYH_2"/>
    <property type="match status" value="1"/>
</dbReference>
<dbReference type="GO" id="GO:0006164">
    <property type="term" value="P:purine nucleotide biosynthetic process"/>
    <property type="evidence" value="ECO:0007669"/>
    <property type="project" value="UniProtKB-KW"/>
</dbReference>
<evidence type="ECO:0000256" key="2">
    <source>
        <dbReference type="ARBA" id="ARBA00022563"/>
    </source>
</evidence>
<name>A0A1C0YN63_9BACL</name>
<evidence type="ECO:0000256" key="5">
    <source>
        <dbReference type="ARBA" id="ARBA00022801"/>
    </source>
</evidence>
<evidence type="ECO:0000313" key="15">
    <source>
        <dbReference type="EMBL" id="OCS88620.1"/>
    </source>
</evidence>
<dbReference type="Gene3D" id="3.40.50.720">
    <property type="entry name" value="NAD(P)-binding Rossmann-like Domain"/>
    <property type="match status" value="1"/>
</dbReference>
<dbReference type="EC" id="3.5.4.9" evidence="12"/>
<evidence type="ECO:0000313" key="16">
    <source>
        <dbReference type="Proteomes" id="UP000093199"/>
    </source>
</evidence>
<dbReference type="PRINTS" id="PR00085">
    <property type="entry name" value="THFDHDRGNASE"/>
</dbReference>
<dbReference type="EMBL" id="MASJ01000001">
    <property type="protein sequence ID" value="OCS88620.1"/>
    <property type="molecule type" value="Genomic_DNA"/>
</dbReference>
<keyword evidence="5 12" id="KW-0378">Hydrolase</keyword>
<dbReference type="RefSeq" id="WP_066542414.1">
    <property type="nucleotide sequence ID" value="NZ_MASJ01000001.1"/>
</dbReference>
<evidence type="ECO:0000256" key="8">
    <source>
        <dbReference type="ARBA" id="ARBA00023102"/>
    </source>
</evidence>
<organism evidence="15 16">
    <name type="scientific">Caryophanon tenue</name>
    <dbReference type="NCBI Taxonomy" id="33978"/>
    <lineage>
        <taxon>Bacteria</taxon>
        <taxon>Bacillati</taxon>
        <taxon>Bacillota</taxon>
        <taxon>Bacilli</taxon>
        <taxon>Bacillales</taxon>
        <taxon>Caryophanaceae</taxon>
        <taxon>Caryophanon</taxon>
    </lineage>
</organism>
<dbReference type="EC" id="1.5.1.5" evidence="12"/>
<comment type="pathway">
    <text evidence="1 12">One-carbon metabolism; tetrahydrofolate interconversion.</text>
</comment>
<dbReference type="GO" id="GO:0005829">
    <property type="term" value="C:cytosol"/>
    <property type="evidence" value="ECO:0007669"/>
    <property type="project" value="TreeGrafter"/>
</dbReference>
<evidence type="ECO:0000256" key="3">
    <source>
        <dbReference type="ARBA" id="ARBA00022605"/>
    </source>
</evidence>
<dbReference type="InterPro" id="IPR020631">
    <property type="entry name" value="THF_DH/CycHdrlase_NAD-bd_dom"/>
</dbReference>
<gene>
    <name evidence="12" type="primary">folD</name>
    <name evidence="15" type="ORF">A6M13_01890</name>
</gene>
<dbReference type="InterPro" id="IPR000672">
    <property type="entry name" value="THF_DH/CycHdrlase"/>
</dbReference>
<dbReference type="NCBIfam" id="NF008058">
    <property type="entry name" value="PRK10792.1"/>
    <property type="match status" value="1"/>
</dbReference>
<dbReference type="NCBIfam" id="NF010786">
    <property type="entry name" value="PRK14189.1"/>
    <property type="match status" value="1"/>
</dbReference>
<keyword evidence="9 12" id="KW-0486">Methionine biosynthesis</keyword>
<dbReference type="PANTHER" id="PTHR48099:SF5">
    <property type="entry name" value="C-1-TETRAHYDROFOLATE SYNTHASE, CYTOPLASMIC"/>
    <property type="match status" value="1"/>
</dbReference>
<dbReference type="Proteomes" id="UP000093199">
    <property type="component" value="Unassembled WGS sequence"/>
</dbReference>
<evidence type="ECO:0000256" key="6">
    <source>
        <dbReference type="ARBA" id="ARBA00022857"/>
    </source>
</evidence>
<comment type="caution">
    <text evidence="12">Lacks conserved residue(s) required for the propagation of feature annotation.</text>
</comment>
<dbReference type="GO" id="GO:0009086">
    <property type="term" value="P:methionine biosynthetic process"/>
    <property type="evidence" value="ECO:0007669"/>
    <property type="project" value="UniProtKB-KW"/>
</dbReference>
<keyword evidence="4 12" id="KW-0658">Purine biosynthesis</keyword>
<dbReference type="UniPathway" id="UPA00193"/>
<comment type="subunit">
    <text evidence="12">Homodimer.</text>
</comment>